<evidence type="ECO:0000256" key="2">
    <source>
        <dbReference type="ARBA" id="ARBA00022448"/>
    </source>
</evidence>
<feature type="transmembrane region" description="Helical" evidence="9">
    <location>
        <begin position="127"/>
        <end position="148"/>
    </location>
</feature>
<evidence type="ECO:0000256" key="4">
    <source>
        <dbReference type="ARBA" id="ARBA00022519"/>
    </source>
</evidence>
<dbReference type="GO" id="GO:0022857">
    <property type="term" value="F:transmembrane transporter activity"/>
    <property type="evidence" value="ECO:0007669"/>
    <property type="project" value="InterPro"/>
</dbReference>
<feature type="transmembrane region" description="Helical" evidence="9">
    <location>
        <begin position="168"/>
        <end position="188"/>
    </location>
</feature>
<evidence type="ECO:0000256" key="8">
    <source>
        <dbReference type="ARBA" id="ARBA00023136"/>
    </source>
</evidence>
<dbReference type="InterPro" id="IPR001851">
    <property type="entry name" value="ABC_transp_permease"/>
</dbReference>
<dbReference type="AlphaFoldDB" id="A0A381SI63"/>
<feature type="transmembrane region" description="Helical" evidence="9">
    <location>
        <begin position="228"/>
        <end position="246"/>
    </location>
</feature>
<evidence type="ECO:0000313" key="10">
    <source>
        <dbReference type="EMBL" id="SVA00913.1"/>
    </source>
</evidence>
<evidence type="ECO:0000256" key="6">
    <source>
        <dbReference type="ARBA" id="ARBA00022692"/>
    </source>
</evidence>
<dbReference type="GO" id="GO:0005886">
    <property type="term" value="C:plasma membrane"/>
    <property type="evidence" value="ECO:0007669"/>
    <property type="project" value="UniProtKB-SubCell"/>
</dbReference>
<dbReference type="CDD" id="cd06579">
    <property type="entry name" value="TM_PBP1_transp_AraH_like"/>
    <property type="match status" value="1"/>
</dbReference>
<dbReference type="EMBL" id="UINC01002850">
    <property type="protein sequence ID" value="SVA00913.1"/>
    <property type="molecule type" value="Genomic_DNA"/>
</dbReference>
<evidence type="ECO:0000256" key="1">
    <source>
        <dbReference type="ARBA" id="ARBA00004651"/>
    </source>
</evidence>
<feature type="transmembrane region" description="Helical" evidence="9">
    <location>
        <begin position="274"/>
        <end position="295"/>
    </location>
</feature>
<evidence type="ECO:0000256" key="3">
    <source>
        <dbReference type="ARBA" id="ARBA00022475"/>
    </source>
</evidence>
<keyword evidence="8 9" id="KW-0472">Membrane</keyword>
<feature type="transmembrane region" description="Helical" evidence="9">
    <location>
        <begin position="301"/>
        <end position="321"/>
    </location>
</feature>
<feature type="transmembrane region" description="Helical" evidence="9">
    <location>
        <begin position="44"/>
        <end position="64"/>
    </location>
</feature>
<keyword evidence="5" id="KW-0762">Sugar transport</keyword>
<keyword evidence="6 9" id="KW-0812">Transmembrane</keyword>
<feature type="transmembrane region" description="Helical" evidence="9">
    <location>
        <begin position="12"/>
        <end position="32"/>
    </location>
</feature>
<proteinExistence type="predicted"/>
<keyword evidence="3" id="KW-1003">Cell membrane</keyword>
<sequence>MQEKIGYLRETQLGSFIPVLLALIAIWVYFGIVEPVFLSPRNFYFLFMQSAVVGTLAVGVTLVLLMGDIDLSIATVAGVCAAIVAVLSTKMGVSAPIACLAGLGAGALLGGIMGTIIAYFRVPSFVVTLAGLLGFQGLMMKILGIHGAINVRDPFIRGLTTTTLPDSIGLILAAIGIIIFGLAIWNNRRARNAKNLDNDLLYVSIIKFIFFSTLVLTATLILNAYRGVPLTIIILLSITGFLGWLTTSTSYGRAMFAVGGNLESARRVGISIEYMRISAFALVGFMAAVGGIIGASRYASVSFNAFAGGPLLLEAIGAAVIGGTSLFGGRGSVWNAILGALVIGSLGNGLDLAGARAADKLMFSGAILLIAVTLDAVTRGAASRK</sequence>
<feature type="transmembrane region" description="Helical" evidence="9">
    <location>
        <begin position="200"/>
        <end position="222"/>
    </location>
</feature>
<reference evidence="10" key="1">
    <citation type="submission" date="2018-05" db="EMBL/GenBank/DDBJ databases">
        <authorList>
            <person name="Lanie J.A."/>
            <person name="Ng W.-L."/>
            <person name="Kazmierczak K.M."/>
            <person name="Andrzejewski T.M."/>
            <person name="Davidsen T.M."/>
            <person name="Wayne K.J."/>
            <person name="Tettelin H."/>
            <person name="Glass J.I."/>
            <person name="Rusch D."/>
            <person name="Podicherti R."/>
            <person name="Tsui H.-C.T."/>
            <person name="Winkler M.E."/>
        </authorList>
    </citation>
    <scope>NUCLEOTIDE SEQUENCE</scope>
</reference>
<name>A0A381SI63_9ZZZZ</name>
<dbReference type="PANTHER" id="PTHR32196:SF32">
    <property type="entry name" value="XYLOSE TRANSPORT SYSTEM PERMEASE PROTEIN XYLH"/>
    <property type="match status" value="1"/>
</dbReference>
<feature type="transmembrane region" description="Helical" evidence="9">
    <location>
        <begin position="333"/>
        <end position="350"/>
    </location>
</feature>
<feature type="transmembrane region" description="Helical" evidence="9">
    <location>
        <begin position="362"/>
        <end position="382"/>
    </location>
</feature>
<comment type="subcellular location">
    <subcellularLocation>
        <location evidence="1">Cell membrane</location>
        <topology evidence="1">Multi-pass membrane protein</topology>
    </subcellularLocation>
</comment>
<evidence type="ECO:0000256" key="9">
    <source>
        <dbReference type="SAM" id="Phobius"/>
    </source>
</evidence>
<evidence type="ECO:0000256" key="5">
    <source>
        <dbReference type="ARBA" id="ARBA00022597"/>
    </source>
</evidence>
<feature type="transmembrane region" description="Helical" evidence="9">
    <location>
        <begin position="95"/>
        <end position="120"/>
    </location>
</feature>
<dbReference type="Pfam" id="PF02653">
    <property type="entry name" value="BPD_transp_2"/>
    <property type="match status" value="1"/>
</dbReference>
<organism evidence="10">
    <name type="scientific">marine metagenome</name>
    <dbReference type="NCBI Taxonomy" id="408172"/>
    <lineage>
        <taxon>unclassified sequences</taxon>
        <taxon>metagenomes</taxon>
        <taxon>ecological metagenomes</taxon>
    </lineage>
</organism>
<keyword evidence="4" id="KW-0997">Cell inner membrane</keyword>
<keyword evidence="2" id="KW-0813">Transport</keyword>
<evidence type="ECO:0000256" key="7">
    <source>
        <dbReference type="ARBA" id="ARBA00022989"/>
    </source>
</evidence>
<keyword evidence="7 9" id="KW-1133">Transmembrane helix</keyword>
<protein>
    <submittedName>
        <fullName evidence="10">Uncharacterized protein</fullName>
    </submittedName>
</protein>
<dbReference type="PANTHER" id="PTHR32196">
    <property type="entry name" value="ABC TRANSPORTER PERMEASE PROTEIN YPHD-RELATED-RELATED"/>
    <property type="match status" value="1"/>
</dbReference>
<gene>
    <name evidence="10" type="ORF">METZ01_LOCUS53767</name>
</gene>
<accession>A0A381SI63</accession>
<feature type="transmembrane region" description="Helical" evidence="9">
    <location>
        <begin position="71"/>
        <end position="89"/>
    </location>
</feature>